<feature type="non-terminal residue" evidence="1">
    <location>
        <position position="1"/>
    </location>
</feature>
<protein>
    <submittedName>
        <fullName evidence="1">Uncharacterized protein</fullName>
    </submittedName>
</protein>
<comment type="caution">
    <text evidence="1">The sequence shown here is derived from an EMBL/GenBank/DDBJ whole genome shotgun (WGS) entry which is preliminary data.</text>
</comment>
<dbReference type="Proteomes" id="UP000257109">
    <property type="component" value="Unassembled WGS sequence"/>
</dbReference>
<dbReference type="GO" id="GO:0003676">
    <property type="term" value="F:nucleic acid binding"/>
    <property type="evidence" value="ECO:0007669"/>
    <property type="project" value="InterPro"/>
</dbReference>
<proteinExistence type="predicted"/>
<organism evidence="1 2">
    <name type="scientific">Mucuna pruriens</name>
    <name type="common">Velvet bean</name>
    <name type="synonym">Dolichos pruriens</name>
    <dbReference type="NCBI Taxonomy" id="157652"/>
    <lineage>
        <taxon>Eukaryota</taxon>
        <taxon>Viridiplantae</taxon>
        <taxon>Streptophyta</taxon>
        <taxon>Embryophyta</taxon>
        <taxon>Tracheophyta</taxon>
        <taxon>Spermatophyta</taxon>
        <taxon>Magnoliopsida</taxon>
        <taxon>eudicotyledons</taxon>
        <taxon>Gunneridae</taxon>
        <taxon>Pentapetalae</taxon>
        <taxon>rosids</taxon>
        <taxon>fabids</taxon>
        <taxon>Fabales</taxon>
        <taxon>Fabaceae</taxon>
        <taxon>Papilionoideae</taxon>
        <taxon>50 kb inversion clade</taxon>
        <taxon>NPAAA clade</taxon>
        <taxon>indigoferoid/millettioid clade</taxon>
        <taxon>Phaseoleae</taxon>
        <taxon>Mucuna</taxon>
    </lineage>
</organism>
<dbReference type="Gene3D" id="3.30.420.10">
    <property type="entry name" value="Ribonuclease H-like superfamily/Ribonuclease H"/>
    <property type="match status" value="1"/>
</dbReference>
<sequence length="83" mass="9757">MDKHSLRRRLEEAKGRRVEELPQVLWSYHTIPHSTTQETPFRLMFKMDAVISNKEEIRADLDLPQEVCEVTHIKEVSVKARAT</sequence>
<dbReference type="InterPro" id="IPR036397">
    <property type="entry name" value="RNaseH_sf"/>
</dbReference>
<gene>
    <name evidence="1" type="ORF">CR513_28333</name>
</gene>
<dbReference type="OrthoDB" id="1739513at2759"/>
<reference evidence="1" key="1">
    <citation type="submission" date="2018-05" db="EMBL/GenBank/DDBJ databases">
        <title>Draft genome of Mucuna pruriens seed.</title>
        <authorList>
            <person name="Nnadi N.E."/>
            <person name="Vos R."/>
            <person name="Hasami M.H."/>
            <person name="Devisetty U.K."/>
            <person name="Aguiy J.C."/>
        </authorList>
    </citation>
    <scope>NUCLEOTIDE SEQUENCE [LARGE SCALE GENOMIC DNA]</scope>
    <source>
        <strain evidence="1">JCA_2017</strain>
    </source>
</reference>
<keyword evidence="2" id="KW-1185">Reference proteome</keyword>
<dbReference type="EMBL" id="QJKJ01005548">
    <property type="protein sequence ID" value="RDX89876.1"/>
    <property type="molecule type" value="Genomic_DNA"/>
</dbReference>
<name>A0A371GH75_MUCPR</name>
<dbReference type="AlphaFoldDB" id="A0A371GH75"/>
<accession>A0A371GH75</accession>
<evidence type="ECO:0000313" key="1">
    <source>
        <dbReference type="EMBL" id="RDX89876.1"/>
    </source>
</evidence>
<evidence type="ECO:0000313" key="2">
    <source>
        <dbReference type="Proteomes" id="UP000257109"/>
    </source>
</evidence>